<dbReference type="InterPro" id="IPR017455">
    <property type="entry name" value="Znf_FYVE-rel"/>
</dbReference>
<keyword evidence="1" id="KW-0479">Metal-binding</keyword>
<dbReference type="GO" id="GO:0008270">
    <property type="term" value="F:zinc ion binding"/>
    <property type="evidence" value="ECO:0007669"/>
    <property type="project" value="UniProtKB-KW"/>
</dbReference>
<protein>
    <recommendedName>
        <fullName evidence="6">FYVE-type domain-containing protein</fullName>
    </recommendedName>
</protein>
<feature type="region of interest" description="Disordered" evidence="5">
    <location>
        <begin position="413"/>
        <end position="449"/>
    </location>
</feature>
<gene>
    <name evidence="7" type="ORF">Poli38472_012564</name>
</gene>
<dbReference type="PANTHER" id="PTHR13510">
    <property type="entry name" value="FYVE-FINGER-CONTAINING RAB5 EFFECTOR PROTEIN RABENOSYN-5-RELATED"/>
    <property type="match status" value="1"/>
</dbReference>
<evidence type="ECO:0000256" key="4">
    <source>
        <dbReference type="PROSITE-ProRule" id="PRU00091"/>
    </source>
</evidence>
<dbReference type="InterPro" id="IPR052727">
    <property type="entry name" value="Rab4/Rab5_effector"/>
</dbReference>
<evidence type="ECO:0000256" key="3">
    <source>
        <dbReference type="ARBA" id="ARBA00022833"/>
    </source>
</evidence>
<evidence type="ECO:0000256" key="5">
    <source>
        <dbReference type="SAM" id="MobiDB-lite"/>
    </source>
</evidence>
<dbReference type="CDD" id="cd00065">
    <property type="entry name" value="FYVE_like_SF"/>
    <property type="match status" value="1"/>
</dbReference>
<feature type="domain" description="FYVE-type" evidence="6">
    <location>
        <begin position="328"/>
        <end position="393"/>
    </location>
</feature>
<evidence type="ECO:0000313" key="7">
    <source>
        <dbReference type="EMBL" id="TMW61373.1"/>
    </source>
</evidence>
<organism evidence="7 8">
    <name type="scientific">Pythium oligandrum</name>
    <name type="common">Mycoparasitic fungus</name>
    <dbReference type="NCBI Taxonomy" id="41045"/>
    <lineage>
        <taxon>Eukaryota</taxon>
        <taxon>Sar</taxon>
        <taxon>Stramenopiles</taxon>
        <taxon>Oomycota</taxon>
        <taxon>Peronosporomycetes</taxon>
        <taxon>Pythiales</taxon>
        <taxon>Pythiaceae</taxon>
        <taxon>Pythium</taxon>
    </lineage>
</organism>
<dbReference type="PROSITE" id="PS50178">
    <property type="entry name" value="ZF_FYVE"/>
    <property type="match status" value="1"/>
</dbReference>
<evidence type="ECO:0000259" key="6">
    <source>
        <dbReference type="PROSITE" id="PS50178"/>
    </source>
</evidence>
<dbReference type="Proteomes" id="UP000794436">
    <property type="component" value="Unassembled WGS sequence"/>
</dbReference>
<dbReference type="AlphaFoldDB" id="A0A8K1CF26"/>
<keyword evidence="3" id="KW-0862">Zinc</keyword>
<evidence type="ECO:0000256" key="1">
    <source>
        <dbReference type="ARBA" id="ARBA00022723"/>
    </source>
</evidence>
<evidence type="ECO:0000313" key="8">
    <source>
        <dbReference type="Proteomes" id="UP000794436"/>
    </source>
</evidence>
<comment type="caution">
    <text evidence="7">The sequence shown here is derived from an EMBL/GenBank/DDBJ whole genome shotgun (WGS) entry which is preliminary data.</text>
</comment>
<feature type="compositionally biased region" description="Basic and acidic residues" evidence="5">
    <location>
        <begin position="413"/>
        <end position="436"/>
    </location>
</feature>
<keyword evidence="8" id="KW-1185">Reference proteome</keyword>
<proteinExistence type="predicted"/>
<reference evidence="7" key="1">
    <citation type="submission" date="2019-03" db="EMBL/GenBank/DDBJ databases">
        <title>Long read genome sequence of the mycoparasitic Pythium oligandrum ATCC 38472 isolated from sugarbeet rhizosphere.</title>
        <authorList>
            <person name="Gaulin E."/>
        </authorList>
    </citation>
    <scope>NUCLEOTIDE SEQUENCE</scope>
    <source>
        <strain evidence="7">ATCC 38472_TT</strain>
    </source>
</reference>
<sequence length="449" mass="50339">MLGELTPGLLSISTSPVWLAAHSAEDAMKIPSNALPQLQLTPTEEREILDKTDLMVHNALLLEREFHRQGGRIDGKEWKEITSVDNFYVYRQRRSAQGSSERRRASMSYSSTCTSTEEEDMAATSRNYSPVMCAGFLEGTLDDFLFGSFDGDERSWKLRAAYMKDKFADSRIFSKIVRPTPQDPYRFVGVKWFAIEVPAIIDSFLYMRDTFVMESTGMAKDEDGVPYAYFLFHDYNHPQLPELTEFGIIRNRVSICFIARQIAPDRIYIHARGYVNVGGDVIRTVGLAVAGVSLASTANSIEASYGKKLSWLIAKTRDQRRLAQTQARLHSHACRSCQKGIGKLLSRSSVCHVCGFSFCSKCTVNRKIVIDVSSIELTSKALSFCYGCVIQAKVYPAREIALDTIVPSTMSRRDTASTLSRRDMGSRRDTVARTKSFDSWSPGKSLGAY</sequence>
<dbReference type="EMBL" id="SPLM01000076">
    <property type="protein sequence ID" value="TMW61373.1"/>
    <property type="molecule type" value="Genomic_DNA"/>
</dbReference>
<dbReference type="PANTHER" id="PTHR13510:SF44">
    <property type="entry name" value="RABENOSYN-5"/>
    <property type="match status" value="1"/>
</dbReference>
<dbReference type="SUPFAM" id="SSF57903">
    <property type="entry name" value="FYVE/PHD zinc finger"/>
    <property type="match status" value="1"/>
</dbReference>
<evidence type="ECO:0000256" key="2">
    <source>
        <dbReference type="ARBA" id="ARBA00022771"/>
    </source>
</evidence>
<keyword evidence="2 4" id="KW-0863">Zinc-finger</keyword>
<accession>A0A8K1CF26</accession>
<dbReference type="InterPro" id="IPR011011">
    <property type="entry name" value="Znf_FYVE_PHD"/>
</dbReference>
<dbReference type="InterPro" id="IPR013083">
    <property type="entry name" value="Znf_RING/FYVE/PHD"/>
</dbReference>
<name>A0A8K1CF26_PYTOL</name>
<dbReference type="Gene3D" id="3.30.40.10">
    <property type="entry name" value="Zinc/RING finger domain, C3HC4 (zinc finger)"/>
    <property type="match status" value="1"/>
</dbReference>